<dbReference type="OrthoDB" id="9792858at2"/>
<dbReference type="GO" id="GO:0006208">
    <property type="term" value="P:pyrimidine nucleobase catabolic process"/>
    <property type="evidence" value="ECO:0007669"/>
    <property type="project" value="TreeGrafter"/>
</dbReference>
<evidence type="ECO:0000313" key="3">
    <source>
        <dbReference type="EMBL" id="CCI53658.1"/>
    </source>
</evidence>
<dbReference type="InterPro" id="IPR012349">
    <property type="entry name" value="Split_barrel_FMN-bd"/>
</dbReference>
<proteinExistence type="predicted"/>
<dbReference type="PANTHER" id="PTHR30466:SF1">
    <property type="entry name" value="FMN REDUCTASE (NADH) RUTF"/>
    <property type="match status" value="1"/>
</dbReference>
<dbReference type="EC" id="1.5.1.-" evidence="3"/>
<dbReference type="InterPro" id="IPR050268">
    <property type="entry name" value="NADH-dep_flavin_reductase"/>
</dbReference>
<dbReference type="AlphaFoldDB" id="A0A077MF24"/>
<dbReference type="Gene3D" id="2.30.110.10">
    <property type="entry name" value="Electron Transport, Fmn-binding Protein, Chain A"/>
    <property type="match status" value="1"/>
</dbReference>
<feature type="domain" description="Flavin reductase like" evidence="2">
    <location>
        <begin position="11"/>
        <end position="158"/>
    </location>
</feature>
<evidence type="ECO:0000259" key="2">
    <source>
        <dbReference type="SMART" id="SM00903"/>
    </source>
</evidence>
<comment type="caution">
    <text evidence="3">The sequence shown here is derived from an EMBL/GenBank/DDBJ whole genome shotgun (WGS) entry which is preliminary data.</text>
</comment>
<sequence length="160" mass="16607">MTSEGDFKLALARLAGGVAVISSRLGSHDHAMTASALCSVSLDPPLVLVCVEIEARFHDAVSESGALGISLLTTAQRAYADWLATPGRPIVGQLDGIAHRRGASGAVLLDGSLATLDCHVVAMHPAGDHSIVVAQVDDIVLADEPGDALVYYRHRFGSLA</sequence>
<gene>
    <name evidence="3" type="ORF">BN13_430017</name>
</gene>
<accession>A0A077MF24</accession>
<evidence type="ECO:0000313" key="4">
    <source>
        <dbReference type="Proteomes" id="UP000035720"/>
    </source>
</evidence>
<dbReference type="RefSeq" id="WP_048545972.1">
    <property type="nucleotide sequence ID" value="NZ_HF571038.1"/>
</dbReference>
<dbReference type="SUPFAM" id="SSF50475">
    <property type="entry name" value="FMN-binding split barrel"/>
    <property type="match status" value="1"/>
</dbReference>
<dbReference type="GO" id="GO:0042602">
    <property type="term" value="F:riboflavin reductase (NADPH) activity"/>
    <property type="evidence" value="ECO:0007669"/>
    <property type="project" value="TreeGrafter"/>
</dbReference>
<keyword evidence="3" id="KW-0503">Monooxygenase</keyword>
<evidence type="ECO:0000256" key="1">
    <source>
        <dbReference type="ARBA" id="ARBA00023002"/>
    </source>
</evidence>
<protein>
    <submittedName>
        <fullName evidence="3">4-hydroxyphenylacetate 3-monooxygenase reductase component</fullName>
        <ecNumber evidence="3">1.5.1.-</ecNumber>
    </submittedName>
</protein>
<dbReference type="GO" id="GO:0010181">
    <property type="term" value="F:FMN binding"/>
    <property type="evidence" value="ECO:0007669"/>
    <property type="project" value="InterPro"/>
</dbReference>
<keyword evidence="1 3" id="KW-0560">Oxidoreductase</keyword>
<keyword evidence="4" id="KW-1185">Reference proteome</keyword>
<organism evidence="3 4">
    <name type="scientific">Nostocoides jenkinsii Ben 74</name>
    <dbReference type="NCBI Taxonomy" id="1193518"/>
    <lineage>
        <taxon>Bacteria</taxon>
        <taxon>Bacillati</taxon>
        <taxon>Actinomycetota</taxon>
        <taxon>Actinomycetes</taxon>
        <taxon>Micrococcales</taxon>
        <taxon>Intrasporangiaceae</taxon>
        <taxon>Nostocoides</taxon>
    </lineage>
</organism>
<reference evidence="3 4" key="1">
    <citation type="journal article" date="2013" name="ISME J.">
        <title>A metabolic model for members of the genus Tetrasphaera involved in enhanced biological phosphorus removal.</title>
        <authorList>
            <person name="Kristiansen R."/>
            <person name="Nguyen H.T.T."/>
            <person name="Saunders A.M."/>
            <person name="Nielsen J.L."/>
            <person name="Wimmer R."/>
            <person name="Le V.Q."/>
            <person name="McIlroy S.J."/>
            <person name="Petrovski S."/>
            <person name="Seviour R.J."/>
            <person name="Calteau A."/>
            <person name="Nielsen K.L."/>
            <person name="Nielsen P.H."/>
        </authorList>
    </citation>
    <scope>NUCLEOTIDE SEQUENCE [LARGE SCALE GENOMIC DNA]</scope>
    <source>
        <strain evidence="3 4">Ben 74</strain>
    </source>
</reference>
<name>A0A077MF24_9MICO</name>
<dbReference type="PANTHER" id="PTHR30466">
    <property type="entry name" value="FLAVIN REDUCTASE"/>
    <property type="match status" value="1"/>
</dbReference>
<dbReference type="GO" id="GO:0004497">
    <property type="term" value="F:monooxygenase activity"/>
    <property type="evidence" value="ECO:0007669"/>
    <property type="project" value="UniProtKB-KW"/>
</dbReference>
<dbReference type="STRING" id="1193518.BN13_430017"/>
<dbReference type="InterPro" id="IPR002563">
    <property type="entry name" value="Flavin_Rdtase-like_dom"/>
</dbReference>
<dbReference type="SMART" id="SM00903">
    <property type="entry name" value="Flavin_Reduct"/>
    <property type="match status" value="1"/>
</dbReference>
<dbReference type="Pfam" id="PF01613">
    <property type="entry name" value="Flavin_Reduct"/>
    <property type="match status" value="1"/>
</dbReference>
<dbReference type="EMBL" id="CAJC01000154">
    <property type="protein sequence ID" value="CCI53658.1"/>
    <property type="molecule type" value="Genomic_DNA"/>
</dbReference>
<dbReference type="Proteomes" id="UP000035720">
    <property type="component" value="Unassembled WGS sequence"/>
</dbReference>